<dbReference type="CDD" id="cd03789">
    <property type="entry name" value="GT9_LPS_heptosyltransferase"/>
    <property type="match status" value="1"/>
</dbReference>
<dbReference type="AlphaFoldDB" id="A0A8J3N3U1"/>
<dbReference type="SUPFAM" id="SSF53756">
    <property type="entry name" value="UDP-Glycosyltransferase/glycogen phosphorylase"/>
    <property type="match status" value="1"/>
</dbReference>
<dbReference type="GO" id="GO:0009244">
    <property type="term" value="P:lipopolysaccharide core region biosynthetic process"/>
    <property type="evidence" value="ECO:0007669"/>
    <property type="project" value="TreeGrafter"/>
</dbReference>
<keyword evidence="1" id="KW-0328">Glycosyltransferase</keyword>
<organism evidence="3 4">
    <name type="scientific">Reticulibacter mediterranei</name>
    <dbReference type="NCBI Taxonomy" id="2778369"/>
    <lineage>
        <taxon>Bacteria</taxon>
        <taxon>Bacillati</taxon>
        <taxon>Chloroflexota</taxon>
        <taxon>Ktedonobacteria</taxon>
        <taxon>Ktedonobacterales</taxon>
        <taxon>Reticulibacteraceae</taxon>
        <taxon>Reticulibacter</taxon>
    </lineage>
</organism>
<evidence type="ECO:0008006" key="5">
    <source>
        <dbReference type="Google" id="ProtNLM"/>
    </source>
</evidence>
<evidence type="ECO:0000256" key="1">
    <source>
        <dbReference type="ARBA" id="ARBA00022676"/>
    </source>
</evidence>
<evidence type="ECO:0000313" key="4">
    <source>
        <dbReference type="Proteomes" id="UP000597444"/>
    </source>
</evidence>
<accession>A0A8J3N3U1</accession>
<evidence type="ECO:0000256" key="2">
    <source>
        <dbReference type="ARBA" id="ARBA00022679"/>
    </source>
</evidence>
<dbReference type="PANTHER" id="PTHR30160:SF1">
    <property type="entry name" value="LIPOPOLYSACCHARIDE 1,2-N-ACETYLGLUCOSAMINETRANSFERASE-RELATED"/>
    <property type="match status" value="1"/>
</dbReference>
<comment type="caution">
    <text evidence="3">The sequence shown here is derived from an EMBL/GenBank/DDBJ whole genome shotgun (WGS) entry which is preliminary data.</text>
</comment>
<sequence length="348" mass="38677">MKKNSWYSAKRLLIIRSGRIGDILVTTPAIRAIKTKLPQSKLTLLTTEAASPASLVSADIDDVIVHRMPWEYDSLQDSQQEFQLIELLRESNFDGALIFTTFRQCPRTSAPAYLCYLANIPLRAAASAYPTRSLLTTRYNPPKETIHEVVHALNLVEAVGIHTAKEEAKLVVQVPKSAQEDINVLLSSYEIDHQLPLVIVHPGCSNLARAYPWALYAEVINKLGENFRLNIGITGSKEEKELVGKIMGKIRKENRQRVFSFAGNLSFPSLCALIEAADILITNNTGPMHISAAVQTPVVVLSARINLPQQWGPWKVKNCLFYDDLHAISPVSVVNSTIEILAHCKSMK</sequence>
<keyword evidence="2" id="KW-0808">Transferase</keyword>
<dbReference type="RefSeq" id="WP_220208016.1">
    <property type="nucleotide sequence ID" value="NZ_BNJK01000001.1"/>
</dbReference>
<evidence type="ECO:0000313" key="3">
    <source>
        <dbReference type="EMBL" id="GHO97464.1"/>
    </source>
</evidence>
<name>A0A8J3N3U1_9CHLR</name>
<dbReference type="Pfam" id="PF01075">
    <property type="entry name" value="Glyco_transf_9"/>
    <property type="match status" value="1"/>
</dbReference>
<dbReference type="EMBL" id="BNJK01000001">
    <property type="protein sequence ID" value="GHO97464.1"/>
    <property type="molecule type" value="Genomic_DNA"/>
</dbReference>
<dbReference type="GO" id="GO:0005829">
    <property type="term" value="C:cytosol"/>
    <property type="evidence" value="ECO:0007669"/>
    <property type="project" value="TreeGrafter"/>
</dbReference>
<dbReference type="Proteomes" id="UP000597444">
    <property type="component" value="Unassembled WGS sequence"/>
</dbReference>
<proteinExistence type="predicted"/>
<reference evidence="3" key="1">
    <citation type="submission" date="2020-10" db="EMBL/GenBank/DDBJ databases">
        <title>Taxonomic study of unclassified bacteria belonging to the class Ktedonobacteria.</title>
        <authorList>
            <person name="Yabe S."/>
            <person name="Wang C.M."/>
            <person name="Zheng Y."/>
            <person name="Sakai Y."/>
            <person name="Cavaletti L."/>
            <person name="Monciardini P."/>
            <person name="Donadio S."/>
        </authorList>
    </citation>
    <scope>NUCLEOTIDE SEQUENCE</scope>
    <source>
        <strain evidence="3">ID150040</strain>
    </source>
</reference>
<dbReference type="InterPro" id="IPR002201">
    <property type="entry name" value="Glyco_trans_9"/>
</dbReference>
<protein>
    <recommendedName>
        <fullName evidence="5">Glycosyltransferase family 9 protein</fullName>
    </recommendedName>
</protein>
<dbReference type="Gene3D" id="3.40.50.2000">
    <property type="entry name" value="Glycogen Phosphorylase B"/>
    <property type="match status" value="2"/>
</dbReference>
<dbReference type="GO" id="GO:0008713">
    <property type="term" value="F:ADP-heptose-lipopolysaccharide heptosyltransferase activity"/>
    <property type="evidence" value="ECO:0007669"/>
    <property type="project" value="TreeGrafter"/>
</dbReference>
<dbReference type="InterPro" id="IPR051199">
    <property type="entry name" value="LPS_LOS_Heptosyltrfase"/>
</dbReference>
<gene>
    <name evidence="3" type="ORF">KSF_075120</name>
</gene>
<dbReference type="PANTHER" id="PTHR30160">
    <property type="entry name" value="TETRAACYLDISACCHARIDE 4'-KINASE-RELATED"/>
    <property type="match status" value="1"/>
</dbReference>
<keyword evidence="4" id="KW-1185">Reference proteome</keyword>